<evidence type="ECO:0000256" key="1">
    <source>
        <dbReference type="SAM" id="MobiDB-lite"/>
    </source>
</evidence>
<gene>
    <name evidence="2" type="ORF">CALCODRAFT_513551</name>
</gene>
<organism evidence="2 3">
    <name type="scientific">Calocera cornea HHB12733</name>
    <dbReference type="NCBI Taxonomy" id="1353952"/>
    <lineage>
        <taxon>Eukaryota</taxon>
        <taxon>Fungi</taxon>
        <taxon>Dikarya</taxon>
        <taxon>Basidiomycota</taxon>
        <taxon>Agaricomycotina</taxon>
        <taxon>Dacrymycetes</taxon>
        <taxon>Dacrymycetales</taxon>
        <taxon>Dacrymycetaceae</taxon>
        <taxon>Calocera</taxon>
    </lineage>
</organism>
<accession>A0A165BZN7</accession>
<name>A0A165BZN7_9BASI</name>
<dbReference type="InParanoid" id="A0A165BZN7"/>
<dbReference type="AlphaFoldDB" id="A0A165BZN7"/>
<reference evidence="2 3" key="1">
    <citation type="journal article" date="2016" name="Mol. Biol. Evol.">
        <title>Comparative Genomics of Early-Diverging Mushroom-Forming Fungi Provides Insights into the Origins of Lignocellulose Decay Capabilities.</title>
        <authorList>
            <person name="Nagy L.G."/>
            <person name="Riley R."/>
            <person name="Tritt A."/>
            <person name="Adam C."/>
            <person name="Daum C."/>
            <person name="Floudas D."/>
            <person name="Sun H."/>
            <person name="Yadav J.S."/>
            <person name="Pangilinan J."/>
            <person name="Larsson K.H."/>
            <person name="Matsuura K."/>
            <person name="Barry K."/>
            <person name="Labutti K."/>
            <person name="Kuo R."/>
            <person name="Ohm R.A."/>
            <person name="Bhattacharya S.S."/>
            <person name="Shirouzu T."/>
            <person name="Yoshinaga Y."/>
            <person name="Martin F.M."/>
            <person name="Grigoriev I.V."/>
            <person name="Hibbett D.S."/>
        </authorList>
    </citation>
    <scope>NUCLEOTIDE SEQUENCE [LARGE SCALE GENOMIC DNA]</scope>
    <source>
        <strain evidence="2 3">HHB12733</strain>
    </source>
</reference>
<feature type="compositionally biased region" description="Polar residues" evidence="1">
    <location>
        <begin position="1"/>
        <end position="16"/>
    </location>
</feature>
<sequence length="264" mass="30242">MQRTDTPTPNVSNSAWTKDEDDTWQLIPARGESTKPAHPMQEIERPRTHISIPRLYISDEPLTKRFLQQYPTSREQLAVLEEISQEVLAEEGAYEEGCVEEGVEPEPVEHAYIRHLDRLQAAAQMLYISGECEIDHGALGADVSPLDEDLMKSVLKEFPTSGEQMVVIEKVARDVIVEEREYEERCRQRKVEPETALKTYIRHVPRFQAEVQMLFGTSQASALRRRIGDEEAQEMGHRQRITPAAINNWPSGRRSSAFLFRQAD</sequence>
<evidence type="ECO:0000313" key="2">
    <source>
        <dbReference type="EMBL" id="KZT50010.1"/>
    </source>
</evidence>
<evidence type="ECO:0000313" key="3">
    <source>
        <dbReference type="Proteomes" id="UP000076842"/>
    </source>
</evidence>
<proteinExistence type="predicted"/>
<dbReference type="EMBL" id="KV424284">
    <property type="protein sequence ID" value="KZT50010.1"/>
    <property type="molecule type" value="Genomic_DNA"/>
</dbReference>
<protein>
    <submittedName>
        <fullName evidence="2">Uncharacterized protein</fullName>
    </submittedName>
</protein>
<keyword evidence="3" id="KW-1185">Reference proteome</keyword>
<feature type="region of interest" description="Disordered" evidence="1">
    <location>
        <begin position="1"/>
        <end position="23"/>
    </location>
</feature>
<dbReference type="Proteomes" id="UP000076842">
    <property type="component" value="Unassembled WGS sequence"/>
</dbReference>